<sequence>METAELRRMRRNQFAILNGLLIIGLFLFFIITNMYTISIAHFFLFLGIFVLTQGIFGLMKGDSTKSIIPIVEKVAIYEKQKMGKEWYKHRKVSYGYNIVLSGILFWQSYLNWGYEDNIFQVDMLFMVTMFCFLLLLSNISLILHNRKVDGAASEVEFKGYTWKVNLLAIILGIVFAMMLLITILILVL</sequence>
<feature type="transmembrane region" description="Helical" evidence="1">
    <location>
        <begin position="37"/>
        <end position="59"/>
    </location>
</feature>
<dbReference type="OrthoDB" id="2990059at2"/>
<evidence type="ECO:0000313" key="3">
    <source>
        <dbReference type="Proteomes" id="UP000272238"/>
    </source>
</evidence>
<reference evidence="2 3" key="1">
    <citation type="journal article" date="2016" name="Antonie Van Leeuwenhoek">
        <title>Lysinibacillus endophyticus sp. nov., an indole-3-acetic acid producing endophytic bacterium isolated from corn root (Zea mays cv. Xinken-5).</title>
        <authorList>
            <person name="Yu J."/>
            <person name="Guan X."/>
            <person name="Liu C."/>
            <person name="Xiang W."/>
            <person name="Yu Z."/>
            <person name="Liu X."/>
            <person name="Wang G."/>
        </authorList>
    </citation>
    <scope>NUCLEOTIDE SEQUENCE [LARGE SCALE GENOMIC DNA]</scope>
    <source>
        <strain evidence="2 3">DSM 100506</strain>
    </source>
</reference>
<protein>
    <submittedName>
        <fullName evidence="2">Uncharacterized protein</fullName>
    </submittedName>
</protein>
<accession>A0A494Z7U5</accession>
<dbReference type="EMBL" id="RBZN01000009">
    <property type="protein sequence ID" value="RKQ18401.1"/>
    <property type="molecule type" value="Genomic_DNA"/>
</dbReference>
<keyword evidence="1" id="KW-1133">Transmembrane helix</keyword>
<feature type="transmembrane region" description="Helical" evidence="1">
    <location>
        <begin position="124"/>
        <end position="143"/>
    </location>
</feature>
<feature type="transmembrane region" description="Helical" evidence="1">
    <location>
        <begin position="94"/>
        <end position="112"/>
    </location>
</feature>
<name>A0A494Z7U5_9BACL</name>
<evidence type="ECO:0000256" key="1">
    <source>
        <dbReference type="SAM" id="Phobius"/>
    </source>
</evidence>
<dbReference type="AlphaFoldDB" id="A0A494Z7U5"/>
<keyword evidence="1" id="KW-0812">Transmembrane</keyword>
<comment type="caution">
    <text evidence="2">The sequence shown here is derived from an EMBL/GenBank/DDBJ whole genome shotgun (WGS) entry which is preliminary data.</text>
</comment>
<dbReference type="Proteomes" id="UP000272238">
    <property type="component" value="Unassembled WGS sequence"/>
</dbReference>
<keyword evidence="3" id="KW-1185">Reference proteome</keyword>
<feature type="transmembrane region" description="Helical" evidence="1">
    <location>
        <begin position="164"/>
        <end position="187"/>
    </location>
</feature>
<keyword evidence="1" id="KW-0472">Membrane</keyword>
<evidence type="ECO:0000313" key="2">
    <source>
        <dbReference type="EMBL" id="RKQ18401.1"/>
    </source>
</evidence>
<proteinExistence type="predicted"/>
<organism evidence="2 3">
    <name type="scientific">Ureibacillus endophyticus</name>
    <dbReference type="NCBI Taxonomy" id="1978490"/>
    <lineage>
        <taxon>Bacteria</taxon>
        <taxon>Bacillati</taxon>
        <taxon>Bacillota</taxon>
        <taxon>Bacilli</taxon>
        <taxon>Bacillales</taxon>
        <taxon>Caryophanaceae</taxon>
        <taxon>Ureibacillus</taxon>
    </lineage>
</organism>
<feature type="transmembrane region" description="Helical" evidence="1">
    <location>
        <begin position="12"/>
        <end position="31"/>
    </location>
</feature>
<gene>
    <name evidence="2" type="ORF">D8M03_05995</name>
</gene>
<dbReference type="RefSeq" id="WP_121213872.1">
    <property type="nucleotide sequence ID" value="NZ_RBZN01000009.1"/>
</dbReference>